<evidence type="ECO:0000313" key="2">
    <source>
        <dbReference type="Proteomes" id="UP000198937"/>
    </source>
</evidence>
<accession>A0A1C6UVS3</accession>
<gene>
    <name evidence="1" type="ORF">GA0070617_3712</name>
</gene>
<dbReference type="Pfam" id="PF24585">
    <property type="entry name" value="YunG"/>
    <property type="match status" value="1"/>
</dbReference>
<dbReference type="AlphaFoldDB" id="A0A1C6UVS3"/>
<protein>
    <submittedName>
        <fullName evidence="1">Uncharacterized protein</fullName>
    </submittedName>
</protein>
<dbReference type="STRING" id="683228.GA0070617_3712"/>
<name>A0A1C6UVS3_9ACTN</name>
<dbReference type="OrthoDB" id="9792518at2"/>
<reference evidence="1 2" key="1">
    <citation type="submission" date="2016-06" db="EMBL/GenBank/DDBJ databases">
        <authorList>
            <person name="Kjaerup R.B."/>
            <person name="Dalgaard T.S."/>
            <person name="Juul-Madsen H.R."/>
        </authorList>
    </citation>
    <scope>NUCLEOTIDE SEQUENCE [LARGE SCALE GENOMIC DNA]</scope>
    <source>
        <strain evidence="1 2">DSM 45577</strain>
    </source>
</reference>
<proteinExistence type="predicted"/>
<dbReference type="InterPro" id="IPR056238">
    <property type="entry name" value="YunG-like"/>
</dbReference>
<evidence type="ECO:0000313" key="1">
    <source>
        <dbReference type="EMBL" id="SCL58081.1"/>
    </source>
</evidence>
<organism evidence="1 2">
    <name type="scientific">Micromonospora yangpuensis</name>
    <dbReference type="NCBI Taxonomy" id="683228"/>
    <lineage>
        <taxon>Bacteria</taxon>
        <taxon>Bacillati</taxon>
        <taxon>Actinomycetota</taxon>
        <taxon>Actinomycetes</taxon>
        <taxon>Micromonosporales</taxon>
        <taxon>Micromonosporaceae</taxon>
        <taxon>Micromonospora</taxon>
    </lineage>
</organism>
<dbReference type="RefSeq" id="WP_091439771.1">
    <property type="nucleotide sequence ID" value="NZ_BMMJ01000014.1"/>
</dbReference>
<keyword evidence="2" id="KW-1185">Reference proteome</keyword>
<dbReference type="EMBL" id="FMIA01000002">
    <property type="protein sequence ID" value="SCL58081.1"/>
    <property type="molecule type" value="Genomic_DNA"/>
</dbReference>
<sequence>MPDLEVLSPILRASWTVETCDPHDVPDWRPDNPARGQCGVTALVVQDLLGGDLILGEVLVGGARTGYHYWNRLPDGRDVDLTAEQFRPEEVIVGGRVQHRPPGAPRRCRRQYELLRQRVLTELGTGTDAGQRRS</sequence>
<dbReference type="Proteomes" id="UP000198937">
    <property type="component" value="Unassembled WGS sequence"/>
</dbReference>